<evidence type="ECO:0000313" key="10">
    <source>
        <dbReference type="Proteomes" id="UP001056429"/>
    </source>
</evidence>
<dbReference type="SMART" id="SM00382">
    <property type="entry name" value="AAA"/>
    <property type="match status" value="1"/>
</dbReference>
<dbReference type="EMBL" id="JAGSOJ010000004">
    <property type="protein sequence ID" value="MCM1991817.1"/>
    <property type="molecule type" value="Genomic_DNA"/>
</dbReference>
<dbReference type="PANTHER" id="PTHR42711">
    <property type="entry name" value="ABC TRANSPORTER ATP-BINDING PROTEIN"/>
    <property type="match status" value="1"/>
</dbReference>
<evidence type="ECO:0000259" key="8">
    <source>
        <dbReference type="PROSITE" id="PS50893"/>
    </source>
</evidence>
<keyword evidence="3" id="KW-1003">Cell membrane</keyword>
<comment type="subcellular location">
    <subcellularLocation>
        <location evidence="1">Cell membrane</location>
    </subcellularLocation>
</comment>
<dbReference type="Proteomes" id="UP001056429">
    <property type="component" value="Unassembled WGS sequence"/>
</dbReference>
<keyword evidence="4" id="KW-0547">Nucleotide-binding</keyword>
<dbReference type="InterPro" id="IPR003593">
    <property type="entry name" value="AAA+_ATPase"/>
</dbReference>
<evidence type="ECO:0000256" key="3">
    <source>
        <dbReference type="ARBA" id="ARBA00022475"/>
    </source>
</evidence>
<evidence type="ECO:0000256" key="5">
    <source>
        <dbReference type="ARBA" id="ARBA00022840"/>
    </source>
</evidence>
<dbReference type="PROSITE" id="PS00211">
    <property type="entry name" value="ABC_TRANSPORTER_1"/>
    <property type="match status" value="1"/>
</dbReference>
<keyword evidence="7" id="KW-0472">Membrane</keyword>
<gene>
    <name evidence="9" type="ORF">KDK92_18925</name>
</gene>
<evidence type="ECO:0000256" key="2">
    <source>
        <dbReference type="ARBA" id="ARBA00022448"/>
    </source>
</evidence>
<dbReference type="Gene3D" id="3.40.50.300">
    <property type="entry name" value="P-loop containing nucleotide triphosphate hydrolases"/>
    <property type="match status" value="1"/>
</dbReference>
<sequence>MNSIIEMKNITKQFKDKEVLKRINFSVREGEIFGFLGPSGAGKTTTIKILTSQLIPTSGEGKIFNKDIYSFKKNIFKKIGVLSDNSGVYERLTIEDNLTLFADIYGVDRKNVDDVLRSVELFDDRKKEVKKLSKGMKQRLMISIALIHKPKILFLDEPTSSLDPRTAKEVHDLLRKLNREGTTIFLTTHNMEEADKLCNRVAFLNDGEIVEIDTPENLKLKYAKNKIEVKLKGKNEKISVKNDEKSAEKIKNWIVNSQLLSIHSQEPNLEEIFLSLTGRGL</sequence>
<dbReference type="InterPro" id="IPR050763">
    <property type="entry name" value="ABC_transporter_ATP-binding"/>
</dbReference>
<evidence type="ECO:0000256" key="1">
    <source>
        <dbReference type="ARBA" id="ARBA00004236"/>
    </source>
</evidence>
<evidence type="ECO:0000256" key="4">
    <source>
        <dbReference type="ARBA" id="ARBA00022741"/>
    </source>
</evidence>
<dbReference type="RefSeq" id="WP_250860953.1">
    <property type="nucleotide sequence ID" value="NZ_JAGSOJ010000004.1"/>
</dbReference>
<dbReference type="InterPro" id="IPR017871">
    <property type="entry name" value="ABC_transporter-like_CS"/>
</dbReference>
<dbReference type="PROSITE" id="PS50893">
    <property type="entry name" value="ABC_TRANSPORTER_2"/>
    <property type="match status" value="1"/>
</dbReference>
<dbReference type="GO" id="GO:0005886">
    <property type="term" value="C:plasma membrane"/>
    <property type="evidence" value="ECO:0007669"/>
    <property type="project" value="UniProtKB-SubCell"/>
</dbReference>
<dbReference type="SUPFAM" id="SSF52540">
    <property type="entry name" value="P-loop containing nucleoside triphosphate hydrolases"/>
    <property type="match status" value="1"/>
</dbReference>
<evidence type="ECO:0000313" key="9">
    <source>
        <dbReference type="EMBL" id="MCM1991817.1"/>
    </source>
</evidence>
<evidence type="ECO:0000256" key="6">
    <source>
        <dbReference type="ARBA" id="ARBA00022967"/>
    </source>
</evidence>
<dbReference type="GO" id="GO:0016887">
    <property type="term" value="F:ATP hydrolysis activity"/>
    <property type="evidence" value="ECO:0007669"/>
    <property type="project" value="InterPro"/>
</dbReference>
<keyword evidence="6" id="KW-1278">Translocase</keyword>
<keyword evidence="2" id="KW-0813">Transport</keyword>
<accession>A0A9J6P780</accession>
<dbReference type="Pfam" id="PF00005">
    <property type="entry name" value="ABC_tran"/>
    <property type="match status" value="1"/>
</dbReference>
<comment type="caution">
    <text evidence="9">The sequence shown here is derived from an EMBL/GenBank/DDBJ whole genome shotgun (WGS) entry which is preliminary data.</text>
</comment>
<keyword evidence="5 9" id="KW-0067">ATP-binding</keyword>
<organism evidence="9 10">
    <name type="scientific">Oceanirhabdus seepicola</name>
    <dbReference type="NCBI Taxonomy" id="2828781"/>
    <lineage>
        <taxon>Bacteria</taxon>
        <taxon>Bacillati</taxon>
        <taxon>Bacillota</taxon>
        <taxon>Clostridia</taxon>
        <taxon>Eubacteriales</taxon>
        <taxon>Clostridiaceae</taxon>
        <taxon>Oceanirhabdus</taxon>
    </lineage>
</organism>
<dbReference type="GO" id="GO:0005524">
    <property type="term" value="F:ATP binding"/>
    <property type="evidence" value="ECO:0007669"/>
    <property type="project" value="UniProtKB-KW"/>
</dbReference>
<reference evidence="9" key="2">
    <citation type="submission" date="2021-04" db="EMBL/GenBank/DDBJ databases">
        <authorList>
            <person name="Dong X."/>
        </authorList>
    </citation>
    <scope>NUCLEOTIDE SEQUENCE</scope>
    <source>
        <strain evidence="9">ZWT</strain>
    </source>
</reference>
<evidence type="ECO:0000256" key="7">
    <source>
        <dbReference type="ARBA" id="ARBA00023136"/>
    </source>
</evidence>
<name>A0A9J6P780_9CLOT</name>
<protein>
    <submittedName>
        <fullName evidence="9">ABC transporter ATP-binding protein</fullName>
    </submittedName>
</protein>
<dbReference type="AlphaFoldDB" id="A0A9J6P780"/>
<proteinExistence type="predicted"/>
<reference evidence="9" key="1">
    <citation type="journal article" date="2021" name="mSystems">
        <title>Bacteria and Archaea Synergistically Convert Glycine Betaine to Biogenic Methane in the Formosa Cold Seep of the South China Sea.</title>
        <authorList>
            <person name="Li L."/>
            <person name="Zhang W."/>
            <person name="Zhang S."/>
            <person name="Song L."/>
            <person name="Sun Q."/>
            <person name="Zhang H."/>
            <person name="Xiang H."/>
            <person name="Dong X."/>
        </authorList>
    </citation>
    <scope>NUCLEOTIDE SEQUENCE</scope>
    <source>
        <strain evidence="9">ZWT</strain>
    </source>
</reference>
<dbReference type="InterPro" id="IPR003439">
    <property type="entry name" value="ABC_transporter-like_ATP-bd"/>
</dbReference>
<keyword evidence="10" id="KW-1185">Reference proteome</keyword>
<dbReference type="FunFam" id="3.40.50.300:FF:000589">
    <property type="entry name" value="ABC transporter, ATP-binding subunit"/>
    <property type="match status" value="1"/>
</dbReference>
<feature type="domain" description="ABC transporter" evidence="8">
    <location>
        <begin position="5"/>
        <end position="231"/>
    </location>
</feature>
<dbReference type="InterPro" id="IPR027417">
    <property type="entry name" value="P-loop_NTPase"/>
</dbReference>
<dbReference type="PANTHER" id="PTHR42711:SF13">
    <property type="entry name" value="ABC TRANSPORTER, ATP-BINDING PROTEIN"/>
    <property type="match status" value="1"/>
</dbReference>